<organism evidence="2 3">
    <name type="scientific">Shewanella woodyi (strain ATCC 51908 / MS32)</name>
    <dbReference type="NCBI Taxonomy" id="392500"/>
    <lineage>
        <taxon>Bacteria</taxon>
        <taxon>Pseudomonadati</taxon>
        <taxon>Pseudomonadota</taxon>
        <taxon>Gammaproteobacteria</taxon>
        <taxon>Alteromonadales</taxon>
        <taxon>Shewanellaceae</taxon>
        <taxon>Shewanella</taxon>
    </lineage>
</organism>
<dbReference type="GO" id="GO:0005829">
    <property type="term" value="C:cytosol"/>
    <property type="evidence" value="ECO:0007669"/>
    <property type="project" value="TreeGrafter"/>
</dbReference>
<dbReference type="NCBIfam" id="TIGR00004">
    <property type="entry name" value="Rid family detoxifying hydrolase"/>
    <property type="match status" value="1"/>
</dbReference>
<dbReference type="SUPFAM" id="SSF55298">
    <property type="entry name" value="YjgF-like"/>
    <property type="match status" value="1"/>
</dbReference>
<name>B1KLV4_SHEWM</name>
<keyword evidence="3" id="KW-1185">Reference proteome</keyword>
<dbReference type="EMBL" id="CP000961">
    <property type="protein sequence ID" value="ACA88834.1"/>
    <property type="molecule type" value="Genomic_DNA"/>
</dbReference>
<proteinExistence type="inferred from homology"/>
<comment type="similarity">
    <text evidence="1">Belongs to the RutC family.</text>
</comment>
<protein>
    <submittedName>
        <fullName evidence="2">Endoribonuclease L-PSP</fullName>
    </submittedName>
</protein>
<evidence type="ECO:0000256" key="1">
    <source>
        <dbReference type="ARBA" id="ARBA00010552"/>
    </source>
</evidence>
<dbReference type="CDD" id="cd00448">
    <property type="entry name" value="YjgF_YER057c_UK114_family"/>
    <property type="match status" value="1"/>
</dbReference>
<dbReference type="Pfam" id="PF01042">
    <property type="entry name" value="Ribonuc_L-PSP"/>
    <property type="match status" value="1"/>
</dbReference>
<accession>B1KLV4</accession>
<dbReference type="PROSITE" id="PS01094">
    <property type="entry name" value="UPF0076"/>
    <property type="match status" value="1"/>
</dbReference>
<dbReference type="GO" id="GO:0019239">
    <property type="term" value="F:deaminase activity"/>
    <property type="evidence" value="ECO:0007669"/>
    <property type="project" value="TreeGrafter"/>
</dbReference>
<dbReference type="InterPro" id="IPR019897">
    <property type="entry name" value="RidA_CS"/>
</dbReference>
<dbReference type="FunFam" id="3.30.1330.40:FF:000001">
    <property type="entry name" value="L-PSP family endoribonuclease"/>
    <property type="match status" value="1"/>
</dbReference>
<dbReference type="InterPro" id="IPR006175">
    <property type="entry name" value="YjgF/YER057c/UK114"/>
</dbReference>
<dbReference type="Proteomes" id="UP000002168">
    <property type="component" value="Chromosome"/>
</dbReference>
<dbReference type="AlphaFoldDB" id="B1KLV4"/>
<evidence type="ECO:0000313" key="3">
    <source>
        <dbReference type="Proteomes" id="UP000002168"/>
    </source>
</evidence>
<dbReference type="HOGENOM" id="CLU_100715_7_1_6"/>
<dbReference type="eggNOG" id="COG0251">
    <property type="taxonomic scope" value="Bacteria"/>
</dbReference>
<dbReference type="InterPro" id="IPR006056">
    <property type="entry name" value="RidA"/>
</dbReference>
<reference evidence="2 3" key="1">
    <citation type="submission" date="2008-02" db="EMBL/GenBank/DDBJ databases">
        <title>Complete sequence of Shewanella woodyi ATCC 51908.</title>
        <authorList>
            <consortium name="US DOE Joint Genome Institute"/>
            <person name="Copeland A."/>
            <person name="Lucas S."/>
            <person name="Lapidus A."/>
            <person name="Glavina del Rio T."/>
            <person name="Dalin E."/>
            <person name="Tice H."/>
            <person name="Bruce D."/>
            <person name="Goodwin L."/>
            <person name="Pitluck S."/>
            <person name="Sims D."/>
            <person name="Brettin T."/>
            <person name="Detter J.C."/>
            <person name="Han C."/>
            <person name="Kuske C.R."/>
            <person name="Schmutz J."/>
            <person name="Larimer F."/>
            <person name="Land M."/>
            <person name="Hauser L."/>
            <person name="Kyrpides N."/>
            <person name="Lykidis A."/>
            <person name="Zhao J.-S."/>
            <person name="Richardson P."/>
        </authorList>
    </citation>
    <scope>NUCLEOTIDE SEQUENCE [LARGE SCALE GENOMIC DNA]</scope>
    <source>
        <strain evidence="3">ATCC 51908 / MS32</strain>
    </source>
</reference>
<dbReference type="PANTHER" id="PTHR11803">
    <property type="entry name" value="2-IMINOBUTANOATE/2-IMINOPROPANOATE DEAMINASE RIDA"/>
    <property type="match status" value="1"/>
</dbReference>
<dbReference type="KEGG" id="swd:Swoo_4584"/>
<dbReference type="InterPro" id="IPR035959">
    <property type="entry name" value="RutC-like_sf"/>
</dbReference>
<dbReference type="RefSeq" id="WP_012327159.1">
    <property type="nucleotide sequence ID" value="NC_010506.1"/>
</dbReference>
<sequence>MANKSIIATDKAPQAIGTYSQAVKVGSTVYLSGQIPLDPASMQIVSGEFNAQVVQVFENLTAVCEAAGGSLNDIVKLNIFMTDLSNFATVNEIMERYFDQPFPARAAIGVKQLPKDSLVEMDGVMEL</sequence>
<gene>
    <name evidence="2" type="ordered locus">Swoo_4584</name>
</gene>
<dbReference type="Gene3D" id="3.30.1330.40">
    <property type="entry name" value="RutC-like"/>
    <property type="match status" value="1"/>
</dbReference>
<evidence type="ECO:0000313" key="2">
    <source>
        <dbReference type="EMBL" id="ACA88834.1"/>
    </source>
</evidence>
<dbReference type="PANTHER" id="PTHR11803:SF39">
    <property type="entry name" value="2-IMINOBUTANOATE_2-IMINOPROPANOATE DEAMINASE"/>
    <property type="match status" value="1"/>
</dbReference>
<dbReference type="STRING" id="392500.Swoo_4584"/>